<dbReference type="PANTHER" id="PTHR43640:SF1">
    <property type="entry name" value="THIOREDOXIN-DEPENDENT PEROXIREDOXIN"/>
    <property type="match status" value="1"/>
</dbReference>
<dbReference type="InterPro" id="IPR047262">
    <property type="entry name" value="PRX-like1"/>
</dbReference>
<dbReference type="PANTHER" id="PTHR43640">
    <property type="entry name" value="OS07G0260300 PROTEIN"/>
    <property type="match status" value="1"/>
</dbReference>
<dbReference type="AlphaFoldDB" id="A0A7H0VA71"/>
<keyword evidence="1" id="KW-0732">Signal</keyword>
<dbReference type="Proteomes" id="UP000516305">
    <property type="component" value="Chromosome"/>
</dbReference>
<gene>
    <name evidence="3" type="ORF">H4K34_09490</name>
</gene>
<dbReference type="Pfam" id="PF08534">
    <property type="entry name" value="Redoxin"/>
    <property type="match status" value="1"/>
</dbReference>
<feature type="chain" id="PRO_5028880168" evidence="1">
    <location>
        <begin position="22"/>
        <end position="203"/>
    </location>
</feature>
<dbReference type="InterPro" id="IPR013740">
    <property type="entry name" value="Redoxin"/>
</dbReference>
<evidence type="ECO:0000256" key="1">
    <source>
        <dbReference type="SAM" id="SignalP"/>
    </source>
</evidence>
<organism evidence="3 4">
    <name type="scientific">Croceimicrobium hydrocarbonivorans</name>
    <dbReference type="NCBI Taxonomy" id="2761580"/>
    <lineage>
        <taxon>Bacteria</taxon>
        <taxon>Pseudomonadati</taxon>
        <taxon>Bacteroidota</taxon>
        <taxon>Flavobacteriia</taxon>
        <taxon>Flavobacteriales</taxon>
        <taxon>Owenweeksiaceae</taxon>
        <taxon>Croceimicrobium</taxon>
    </lineage>
</organism>
<dbReference type="SUPFAM" id="SSF52833">
    <property type="entry name" value="Thioredoxin-like"/>
    <property type="match status" value="1"/>
</dbReference>
<dbReference type="Gene3D" id="3.40.30.10">
    <property type="entry name" value="Glutaredoxin"/>
    <property type="match status" value="1"/>
</dbReference>
<dbReference type="KEGG" id="chyd:H4K34_09490"/>
<name>A0A7H0VA71_9FLAO</name>
<feature type="domain" description="Thioredoxin" evidence="2">
    <location>
        <begin position="27"/>
        <end position="184"/>
    </location>
</feature>
<keyword evidence="4" id="KW-1185">Reference proteome</keyword>
<dbReference type="EMBL" id="CP060139">
    <property type="protein sequence ID" value="QNR22619.1"/>
    <property type="molecule type" value="Genomic_DNA"/>
</dbReference>
<sequence length="203" mass="22573">MKNLKSLLAMPLVMLALFAFKADHPLLEFGAKAPLADRKMQAVDGESYSINELKKEKGLLVIFSCNTCPFVLGWEDQYPKLKSLADENQIGMVLVNSNERKRDGDDSMAEMQKHAKEAGYSMPYVLDAKNELANAFGAKTTPHVYLFDGGMKLVYRGSINDKFENRSKEAEKMYLEGALKALGAGEKIDPADTRELGCSIKRL</sequence>
<proteinExistence type="predicted"/>
<protein>
    <submittedName>
        <fullName evidence="3">Redoxin family protein</fullName>
    </submittedName>
</protein>
<evidence type="ECO:0000313" key="4">
    <source>
        <dbReference type="Proteomes" id="UP000516305"/>
    </source>
</evidence>
<dbReference type="RefSeq" id="WP_210757185.1">
    <property type="nucleotide sequence ID" value="NZ_CP060139.1"/>
</dbReference>
<dbReference type="GO" id="GO:0016491">
    <property type="term" value="F:oxidoreductase activity"/>
    <property type="evidence" value="ECO:0007669"/>
    <property type="project" value="InterPro"/>
</dbReference>
<evidence type="ECO:0000313" key="3">
    <source>
        <dbReference type="EMBL" id="QNR22619.1"/>
    </source>
</evidence>
<accession>A0A7H0VA71</accession>
<evidence type="ECO:0000259" key="2">
    <source>
        <dbReference type="PROSITE" id="PS51352"/>
    </source>
</evidence>
<dbReference type="InterPro" id="IPR036249">
    <property type="entry name" value="Thioredoxin-like_sf"/>
</dbReference>
<reference evidence="3 4" key="1">
    <citation type="submission" date="2020-08" db="EMBL/GenBank/DDBJ databases">
        <title>Croceimicrobium hydrocarbonivorans gen. nov., sp. nov., a novel marine bacterium isolated from a bacterial consortium that degrades polyethylene terephthalate.</title>
        <authorList>
            <person name="Liu R."/>
        </authorList>
    </citation>
    <scope>NUCLEOTIDE SEQUENCE [LARGE SCALE GENOMIC DNA]</scope>
    <source>
        <strain evidence="3 4">A20-9</strain>
    </source>
</reference>
<feature type="signal peptide" evidence="1">
    <location>
        <begin position="1"/>
        <end position="21"/>
    </location>
</feature>
<dbReference type="PROSITE" id="PS51352">
    <property type="entry name" value="THIOREDOXIN_2"/>
    <property type="match status" value="1"/>
</dbReference>
<dbReference type="InterPro" id="IPR013766">
    <property type="entry name" value="Thioredoxin_domain"/>
</dbReference>